<keyword evidence="12" id="KW-1185">Reference proteome</keyword>
<comment type="catalytic activity">
    <reaction evidence="7">
        <text>ATP + H2O = ADP + phosphate + H(+)</text>
        <dbReference type="Rhea" id="RHEA:13065"/>
        <dbReference type="ChEBI" id="CHEBI:15377"/>
        <dbReference type="ChEBI" id="CHEBI:15378"/>
        <dbReference type="ChEBI" id="CHEBI:30616"/>
        <dbReference type="ChEBI" id="CHEBI:43474"/>
        <dbReference type="ChEBI" id="CHEBI:456216"/>
    </reaction>
</comment>
<dbReference type="InterPro" id="IPR027417">
    <property type="entry name" value="P-loop_NTPase"/>
</dbReference>
<accession>A0AAV1DNB4</accession>
<dbReference type="GO" id="GO:0016887">
    <property type="term" value="F:ATP hydrolysis activity"/>
    <property type="evidence" value="ECO:0007669"/>
    <property type="project" value="InterPro"/>
</dbReference>
<dbReference type="Pfam" id="PF25568">
    <property type="entry name" value="AAA_lid_At3g28540"/>
    <property type="match status" value="1"/>
</dbReference>
<evidence type="ECO:0000256" key="2">
    <source>
        <dbReference type="ARBA" id="ARBA00007448"/>
    </source>
</evidence>
<proteinExistence type="inferred from homology"/>
<dbReference type="Proteomes" id="UP001161247">
    <property type="component" value="Chromosome 6"/>
</dbReference>
<evidence type="ECO:0000256" key="5">
    <source>
        <dbReference type="ARBA" id="ARBA00022840"/>
    </source>
</evidence>
<name>A0AAV1DNB4_OLDCO</name>
<feature type="region of interest" description="Disordered" evidence="9">
    <location>
        <begin position="311"/>
        <end position="337"/>
    </location>
</feature>
<feature type="domain" description="AAA+ ATPase" evidence="10">
    <location>
        <begin position="239"/>
        <end position="393"/>
    </location>
</feature>
<dbReference type="InterPro" id="IPR003959">
    <property type="entry name" value="ATPase_AAA_core"/>
</dbReference>
<dbReference type="SMART" id="SM00382">
    <property type="entry name" value="AAA"/>
    <property type="match status" value="1"/>
</dbReference>
<evidence type="ECO:0000256" key="1">
    <source>
        <dbReference type="ARBA" id="ARBA00001946"/>
    </source>
</evidence>
<evidence type="ECO:0000256" key="3">
    <source>
        <dbReference type="ARBA" id="ARBA00022741"/>
    </source>
</evidence>
<evidence type="ECO:0000256" key="6">
    <source>
        <dbReference type="ARBA" id="ARBA00022842"/>
    </source>
</evidence>
<gene>
    <name evidence="11" type="ORF">OLC1_LOCUS17251</name>
</gene>
<dbReference type="Pfam" id="PF00004">
    <property type="entry name" value="AAA"/>
    <property type="match status" value="1"/>
</dbReference>
<dbReference type="Gene3D" id="3.40.50.300">
    <property type="entry name" value="P-loop containing nucleotide triphosphate hydrolases"/>
    <property type="match status" value="1"/>
</dbReference>
<comment type="cofactor">
    <cofactor evidence="1">
        <name>Mg(2+)</name>
        <dbReference type="ChEBI" id="CHEBI:18420"/>
    </cofactor>
</comment>
<reference evidence="11" key="1">
    <citation type="submission" date="2023-03" db="EMBL/GenBank/DDBJ databases">
        <authorList>
            <person name="Julca I."/>
        </authorList>
    </citation>
    <scope>NUCLEOTIDE SEQUENCE</scope>
</reference>
<dbReference type="CDD" id="cd19510">
    <property type="entry name" value="RecA-like_BCS1"/>
    <property type="match status" value="1"/>
</dbReference>
<organism evidence="11 12">
    <name type="scientific">Oldenlandia corymbosa var. corymbosa</name>
    <dbReference type="NCBI Taxonomy" id="529605"/>
    <lineage>
        <taxon>Eukaryota</taxon>
        <taxon>Viridiplantae</taxon>
        <taxon>Streptophyta</taxon>
        <taxon>Embryophyta</taxon>
        <taxon>Tracheophyta</taxon>
        <taxon>Spermatophyta</taxon>
        <taxon>Magnoliopsida</taxon>
        <taxon>eudicotyledons</taxon>
        <taxon>Gunneridae</taxon>
        <taxon>Pentapetalae</taxon>
        <taxon>asterids</taxon>
        <taxon>lamiids</taxon>
        <taxon>Gentianales</taxon>
        <taxon>Rubiaceae</taxon>
        <taxon>Rubioideae</taxon>
        <taxon>Spermacoceae</taxon>
        <taxon>Hedyotis-Oldenlandia complex</taxon>
        <taxon>Oldenlandia</taxon>
    </lineage>
</organism>
<protein>
    <submittedName>
        <fullName evidence="11">OLC1v1009129C1</fullName>
    </submittedName>
</protein>
<evidence type="ECO:0000259" key="10">
    <source>
        <dbReference type="SMART" id="SM00382"/>
    </source>
</evidence>
<dbReference type="Pfam" id="PF14363">
    <property type="entry name" value="AAA_assoc"/>
    <property type="match status" value="1"/>
</dbReference>
<dbReference type="PANTHER" id="PTHR23070">
    <property type="entry name" value="BCS1 AAA-TYPE ATPASE"/>
    <property type="match status" value="1"/>
</dbReference>
<keyword evidence="5 8" id="KW-0067">ATP-binding</keyword>
<evidence type="ECO:0000313" key="11">
    <source>
        <dbReference type="EMBL" id="CAI9109326.1"/>
    </source>
</evidence>
<dbReference type="Gene3D" id="6.10.280.40">
    <property type="match status" value="1"/>
</dbReference>
<dbReference type="EMBL" id="OX459123">
    <property type="protein sequence ID" value="CAI9109326.1"/>
    <property type="molecule type" value="Genomic_DNA"/>
</dbReference>
<evidence type="ECO:0000313" key="12">
    <source>
        <dbReference type="Proteomes" id="UP001161247"/>
    </source>
</evidence>
<dbReference type="AlphaFoldDB" id="A0AAV1DNB4"/>
<dbReference type="InterPro" id="IPR050747">
    <property type="entry name" value="Mitochondrial_chaperone_BCS1"/>
</dbReference>
<dbReference type="GO" id="GO:0005524">
    <property type="term" value="F:ATP binding"/>
    <property type="evidence" value="ECO:0007669"/>
    <property type="project" value="UniProtKB-KW"/>
</dbReference>
<dbReference type="PROSITE" id="PS00674">
    <property type="entry name" value="AAA"/>
    <property type="match status" value="1"/>
</dbReference>
<evidence type="ECO:0000256" key="9">
    <source>
        <dbReference type="SAM" id="MobiDB-lite"/>
    </source>
</evidence>
<dbReference type="GO" id="GO:0006950">
    <property type="term" value="P:response to stress"/>
    <property type="evidence" value="ECO:0007669"/>
    <property type="project" value="UniProtKB-ARBA"/>
</dbReference>
<dbReference type="InterPro" id="IPR003593">
    <property type="entry name" value="AAA+_ATPase"/>
</dbReference>
<feature type="compositionally biased region" description="Basic and acidic residues" evidence="9">
    <location>
        <begin position="313"/>
        <end position="326"/>
    </location>
</feature>
<dbReference type="InterPro" id="IPR025753">
    <property type="entry name" value="AAA_N_dom"/>
</dbReference>
<evidence type="ECO:0000256" key="8">
    <source>
        <dbReference type="RuleBase" id="RU003651"/>
    </source>
</evidence>
<evidence type="ECO:0000256" key="4">
    <source>
        <dbReference type="ARBA" id="ARBA00022801"/>
    </source>
</evidence>
<keyword evidence="6" id="KW-0460">Magnesium</keyword>
<keyword evidence="3 8" id="KW-0547">Nucleotide-binding</keyword>
<dbReference type="SUPFAM" id="SSF52540">
    <property type="entry name" value="P-loop containing nucleoside triphosphate hydrolases"/>
    <property type="match status" value="1"/>
</dbReference>
<dbReference type="FunFam" id="3.40.50.300:FF:001122">
    <property type="entry name" value="AAA-ATPase ASD, mitochondrial"/>
    <property type="match status" value="1"/>
</dbReference>
<keyword evidence="4" id="KW-0378">Hydrolase</keyword>
<dbReference type="InterPro" id="IPR058017">
    <property type="entry name" value="At3g28540-like_C"/>
</dbReference>
<sequence length="494" mass="57073">MGETFGEQFSRIAGLMFVWSTIQQLVPYRVQIYLEKLWAKLFTFFYPYVHITFHEYTKGMRNEAYSCIGTYLGAKSSNKAKHLTGDKSGNSKSLTISLAKREETIDEFNGVQFQWKAFTEEIQDSSSSRRGGLSIPHEKNSYILVFHEKYREMVAERYLDYVIEEGKAIELSNRKRKLYTNKNGNDWYWNGGKWKHIIFQHPATFDTLAMDPKKKQEIINDLDAFKKGKEYYAKIGKAWKRGYLLYGPPGTGKSTMIAAIANYMEYDIYDMELTSVKTNSELKQLLIDTRSKSVIVIEDIDCSLDLTKKRKKKEDDGAKTEEKKKDDEEEEEKDSNSKSKVTLSGLLNFIDGIWSACGQERIIIFTTNHVDKLDPALIRRGRMDMHIEMSYCKFEAFKILAKNYLDIDSHPLFGEIRQLLEENDVSPCDVAENLMPKTDSGDAQHCLMKLVEAIKTAKLEKEKSGDKKESKPRKMKFNLLSKFNFFKQSAKGKS</sequence>
<evidence type="ECO:0000256" key="7">
    <source>
        <dbReference type="ARBA" id="ARBA00049360"/>
    </source>
</evidence>
<comment type="similarity">
    <text evidence="2">Belongs to the AAA ATPase family. BCS1 subfamily.</text>
</comment>
<dbReference type="InterPro" id="IPR003960">
    <property type="entry name" value="ATPase_AAA_CS"/>
</dbReference>